<dbReference type="EMBL" id="CP045227">
    <property type="protein sequence ID" value="QFS52083.1"/>
    <property type="molecule type" value="Genomic_DNA"/>
</dbReference>
<organism evidence="1 2">
    <name type="scientific">Nostoc sphaeroides CCNUC1</name>
    <dbReference type="NCBI Taxonomy" id="2653204"/>
    <lineage>
        <taxon>Bacteria</taxon>
        <taxon>Bacillati</taxon>
        <taxon>Cyanobacteriota</taxon>
        <taxon>Cyanophyceae</taxon>
        <taxon>Nostocales</taxon>
        <taxon>Nostocaceae</taxon>
        <taxon>Nostoc</taxon>
    </lineage>
</organism>
<dbReference type="Proteomes" id="UP000326678">
    <property type="component" value="Chromosome Gxm2"/>
</dbReference>
<name>A0A5P8WGX2_9NOSO</name>
<dbReference type="KEGG" id="nsh:GXM_09577"/>
<evidence type="ECO:0000313" key="1">
    <source>
        <dbReference type="EMBL" id="QFS52083.1"/>
    </source>
</evidence>
<accession>A0A5P8WGX2</accession>
<keyword evidence="2" id="KW-1185">Reference proteome</keyword>
<proteinExistence type="predicted"/>
<protein>
    <submittedName>
        <fullName evidence="1">Uncharacterized protein</fullName>
    </submittedName>
</protein>
<gene>
    <name evidence="1" type="ORF">GXM_09577</name>
</gene>
<reference evidence="1 2" key="1">
    <citation type="submission" date="2019-10" db="EMBL/GenBank/DDBJ databases">
        <title>Genomic and transcriptomic insights into the perfect genentic adaptation of a filamentous nitrogen-fixing cyanobacterium to rice fields.</title>
        <authorList>
            <person name="Chen Z."/>
        </authorList>
    </citation>
    <scope>NUCLEOTIDE SEQUENCE [LARGE SCALE GENOMIC DNA]</scope>
    <source>
        <strain evidence="1">CCNUC1</strain>
    </source>
</reference>
<dbReference type="AlphaFoldDB" id="A0A5P8WGX2"/>
<sequence length="39" mass="4612">MYVFTAYALRAFFTQLGTFQTSSKDPNYGKQRFDLNKQK</sequence>
<evidence type="ECO:0000313" key="2">
    <source>
        <dbReference type="Proteomes" id="UP000326678"/>
    </source>
</evidence>